<accession>A0A0A8YVN8</accession>
<evidence type="ECO:0000313" key="1">
    <source>
        <dbReference type="EMBL" id="JAD26662.1"/>
    </source>
</evidence>
<protein>
    <recommendedName>
        <fullName evidence="2">CCHC-type domain-containing protein</fullName>
    </recommendedName>
</protein>
<reference evidence="1" key="2">
    <citation type="journal article" date="2015" name="Data Brief">
        <title>Shoot transcriptome of the giant reed, Arundo donax.</title>
        <authorList>
            <person name="Barrero R.A."/>
            <person name="Guerrero F.D."/>
            <person name="Moolhuijzen P."/>
            <person name="Goolsby J.A."/>
            <person name="Tidwell J."/>
            <person name="Bellgard S.E."/>
            <person name="Bellgard M.I."/>
        </authorList>
    </citation>
    <scope>NUCLEOTIDE SEQUENCE</scope>
    <source>
        <tissue evidence="1">Shoot tissue taken approximately 20 cm above the soil surface</tissue>
    </source>
</reference>
<reference evidence="1" key="1">
    <citation type="submission" date="2014-09" db="EMBL/GenBank/DDBJ databases">
        <authorList>
            <person name="Magalhaes I.L.F."/>
            <person name="Oliveira U."/>
            <person name="Santos F.R."/>
            <person name="Vidigal T.H.D.A."/>
            <person name="Brescovit A.D."/>
            <person name="Santos A.J."/>
        </authorList>
    </citation>
    <scope>NUCLEOTIDE SEQUENCE</scope>
    <source>
        <tissue evidence="1">Shoot tissue taken approximately 20 cm above the soil surface</tissue>
    </source>
</reference>
<dbReference type="SUPFAM" id="SSF57756">
    <property type="entry name" value="Retrovirus zinc finger-like domains"/>
    <property type="match status" value="1"/>
</dbReference>
<dbReference type="InterPro" id="IPR036875">
    <property type="entry name" value="Znf_CCHC_sf"/>
</dbReference>
<proteinExistence type="predicted"/>
<dbReference type="GO" id="GO:0008270">
    <property type="term" value="F:zinc ion binding"/>
    <property type="evidence" value="ECO:0007669"/>
    <property type="project" value="InterPro"/>
</dbReference>
<sequence length="27" mass="3276">MVKKFEKGTIVTCFKCYQEDHMSYQCK</sequence>
<evidence type="ECO:0008006" key="2">
    <source>
        <dbReference type="Google" id="ProtNLM"/>
    </source>
</evidence>
<organism evidence="1">
    <name type="scientific">Arundo donax</name>
    <name type="common">Giant reed</name>
    <name type="synonym">Donax arundinaceus</name>
    <dbReference type="NCBI Taxonomy" id="35708"/>
    <lineage>
        <taxon>Eukaryota</taxon>
        <taxon>Viridiplantae</taxon>
        <taxon>Streptophyta</taxon>
        <taxon>Embryophyta</taxon>
        <taxon>Tracheophyta</taxon>
        <taxon>Spermatophyta</taxon>
        <taxon>Magnoliopsida</taxon>
        <taxon>Liliopsida</taxon>
        <taxon>Poales</taxon>
        <taxon>Poaceae</taxon>
        <taxon>PACMAD clade</taxon>
        <taxon>Arundinoideae</taxon>
        <taxon>Arundineae</taxon>
        <taxon>Arundo</taxon>
    </lineage>
</organism>
<dbReference type="AlphaFoldDB" id="A0A0A8YVN8"/>
<dbReference type="EMBL" id="GBRH01271233">
    <property type="protein sequence ID" value="JAD26662.1"/>
    <property type="molecule type" value="Transcribed_RNA"/>
</dbReference>
<name>A0A0A8YVN8_ARUDO</name>
<dbReference type="GO" id="GO:0003676">
    <property type="term" value="F:nucleic acid binding"/>
    <property type="evidence" value="ECO:0007669"/>
    <property type="project" value="InterPro"/>
</dbReference>